<reference evidence="2 3" key="1">
    <citation type="submission" date="2019-01" db="EMBL/GenBank/DDBJ databases">
        <authorList>
            <person name="Brito A."/>
        </authorList>
    </citation>
    <scope>NUCLEOTIDE SEQUENCE [LARGE SCALE GENOMIC DNA]</scope>
    <source>
        <strain evidence="2">1</strain>
    </source>
</reference>
<evidence type="ECO:0000313" key="3">
    <source>
        <dbReference type="Proteomes" id="UP000320055"/>
    </source>
</evidence>
<name>A0A563VWC7_9CYAN</name>
<dbReference type="EMBL" id="CAACVJ010000299">
    <property type="protein sequence ID" value="VEP15764.1"/>
    <property type="molecule type" value="Genomic_DNA"/>
</dbReference>
<evidence type="ECO:0000256" key="1">
    <source>
        <dbReference type="SAM" id="MobiDB-lite"/>
    </source>
</evidence>
<keyword evidence="3" id="KW-1185">Reference proteome</keyword>
<evidence type="ECO:0000313" key="2">
    <source>
        <dbReference type="EMBL" id="VEP15764.1"/>
    </source>
</evidence>
<gene>
    <name evidence="2" type="ORF">H1P_3680006</name>
</gene>
<proteinExistence type="predicted"/>
<organism evidence="2 3">
    <name type="scientific">Hyella patelloides LEGE 07179</name>
    <dbReference type="NCBI Taxonomy" id="945734"/>
    <lineage>
        <taxon>Bacteria</taxon>
        <taxon>Bacillati</taxon>
        <taxon>Cyanobacteriota</taxon>
        <taxon>Cyanophyceae</taxon>
        <taxon>Pleurocapsales</taxon>
        <taxon>Hyellaceae</taxon>
        <taxon>Hyella</taxon>
    </lineage>
</organism>
<dbReference type="AlphaFoldDB" id="A0A563VWC7"/>
<accession>A0A563VWC7</accession>
<feature type="compositionally biased region" description="Basic and acidic residues" evidence="1">
    <location>
        <begin position="28"/>
        <end position="43"/>
    </location>
</feature>
<feature type="region of interest" description="Disordered" evidence="1">
    <location>
        <begin position="25"/>
        <end position="56"/>
    </location>
</feature>
<protein>
    <submittedName>
        <fullName evidence="2">Uncharacterized protein</fullName>
    </submittedName>
</protein>
<sequence>MKFRKDTPYFPTKFNHQKSRLAFRHHKEGSEARVGRGVQDGRLKLGIQPTTEASSF</sequence>
<dbReference type="Proteomes" id="UP000320055">
    <property type="component" value="Unassembled WGS sequence"/>
</dbReference>